<evidence type="ECO:0000256" key="1">
    <source>
        <dbReference type="ARBA" id="ARBA00009199"/>
    </source>
</evidence>
<dbReference type="PANTHER" id="PTHR46072:SF2">
    <property type="entry name" value="AMIDASE (EUROFUNG)"/>
    <property type="match status" value="1"/>
</dbReference>
<feature type="binding site" evidence="4">
    <location>
        <begin position="250"/>
        <end position="253"/>
    </location>
    <ligand>
        <name>substrate</name>
    </ligand>
</feature>
<dbReference type="Gene3D" id="3.90.1300.10">
    <property type="entry name" value="Amidase signature (AS) domain"/>
    <property type="match status" value="1"/>
</dbReference>
<keyword evidence="7" id="KW-1185">Reference proteome</keyword>
<dbReference type="Pfam" id="PF01425">
    <property type="entry name" value="Amidase"/>
    <property type="match status" value="1"/>
</dbReference>
<evidence type="ECO:0000256" key="2">
    <source>
        <dbReference type="ARBA" id="ARBA00022801"/>
    </source>
</evidence>
<dbReference type="AlphaFoldDB" id="A0A443HLY5"/>
<feature type="active site" description="Charge relay system" evidence="3">
    <location>
        <position position="154"/>
    </location>
</feature>
<gene>
    <name evidence="6" type="ORF">C8Q69DRAFT_513859</name>
</gene>
<dbReference type="PIRSF" id="PIRSF001221">
    <property type="entry name" value="Amidase_fungi"/>
    <property type="match status" value="1"/>
</dbReference>
<evidence type="ECO:0000256" key="3">
    <source>
        <dbReference type="PIRSR" id="PIRSR001221-1"/>
    </source>
</evidence>
<dbReference type="GO" id="GO:0016787">
    <property type="term" value="F:hydrolase activity"/>
    <property type="evidence" value="ECO:0007669"/>
    <property type="project" value="UniProtKB-KW"/>
</dbReference>
<feature type="domain" description="Amidase" evidence="5">
    <location>
        <begin position="105"/>
        <end position="552"/>
    </location>
</feature>
<evidence type="ECO:0000313" key="7">
    <source>
        <dbReference type="Proteomes" id="UP000283841"/>
    </source>
</evidence>
<keyword evidence="2" id="KW-0378">Hydrolase</keyword>
<comment type="similarity">
    <text evidence="1">Belongs to the amidase family.</text>
</comment>
<dbReference type="VEuPathDB" id="FungiDB:C8Q69DRAFT_513859"/>
<comment type="caution">
    <text evidence="6">The sequence shown here is derived from an EMBL/GenBank/DDBJ whole genome shotgun (WGS) entry which is preliminary data.</text>
</comment>
<dbReference type="SUPFAM" id="SSF75304">
    <property type="entry name" value="Amidase signature (AS) enzymes"/>
    <property type="match status" value="1"/>
</dbReference>
<evidence type="ECO:0000313" key="6">
    <source>
        <dbReference type="EMBL" id="RWQ92825.1"/>
    </source>
</evidence>
<dbReference type="InterPro" id="IPR023631">
    <property type="entry name" value="Amidase_dom"/>
</dbReference>
<feature type="active site" description="Acyl-ester intermediate" evidence="3">
    <location>
        <position position="253"/>
    </location>
</feature>
<dbReference type="STRING" id="264951.A0A443HLY5"/>
<proteinExistence type="inferred from homology"/>
<dbReference type="Proteomes" id="UP000283841">
    <property type="component" value="Unassembled WGS sequence"/>
</dbReference>
<protein>
    <submittedName>
        <fullName evidence="6">Amidase</fullName>
    </submittedName>
</protein>
<reference evidence="6 7" key="1">
    <citation type="journal article" date="2018" name="Front. Microbiol.">
        <title>Genomic and genetic insights into a cosmopolitan fungus, Paecilomyces variotii (Eurotiales).</title>
        <authorList>
            <person name="Urquhart A.S."/>
            <person name="Mondo S.J."/>
            <person name="Makela M.R."/>
            <person name="Hane J.K."/>
            <person name="Wiebenga A."/>
            <person name="He G."/>
            <person name="Mihaltcheva S."/>
            <person name="Pangilinan J."/>
            <person name="Lipzen A."/>
            <person name="Barry K."/>
            <person name="de Vries R.P."/>
            <person name="Grigoriev I.V."/>
            <person name="Idnurm A."/>
        </authorList>
    </citation>
    <scope>NUCLEOTIDE SEQUENCE [LARGE SCALE GENOMIC DNA]</scope>
    <source>
        <strain evidence="6 7">CBS 101075</strain>
    </source>
</reference>
<accession>A0A443HLY5</accession>
<feature type="binding site" evidence="4">
    <location>
        <position position="203"/>
    </location>
    <ligand>
        <name>substrate</name>
    </ligand>
</feature>
<feature type="binding site" evidence="4">
    <location>
        <position position="229"/>
    </location>
    <ligand>
        <name>substrate</name>
    </ligand>
</feature>
<dbReference type="GeneID" id="39602604"/>
<dbReference type="PANTHER" id="PTHR46072">
    <property type="entry name" value="AMIDASE-RELATED-RELATED"/>
    <property type="match status" value="1"/>
</dbReference>
<dbReference type="RefSeq" id="XP_028482470.1">
    <property type="nucleotide sequence ID" value="XM_028633327.1"/>
</dbReference>
<feature type="active site" description="Charge relay system" evidence="3">
    <location>
        <position position="229"/>
    </location>
</feature>
<dbReference type="EMBL" id="RCNU01000011">
    <property type="protein sequence ID" value="RWQ92825.1"/>
    <property type="molecule type" value="Genomic_DNA"/>
</dbReference>
<sequence>MGSTESWQEIVAKKRSLRDQALKPYLVDDLDKRPPRIDDVAARSRIDSDPSVQQITDIDSVAELHQQLKKGEFTAEDVTLAYIKRSDTSMESCAGSSIKLTFSVLRATVAHQLTNALTEVLFEDALKDARALDAKFKETGKLKGPLHGVPITLKDQFDVKGYDSTIGYVGRSFKPAAEDAVLVQILRNLGAVIIAKTNLPQSIMWCETDNPLWGLTVNPRNPEFTPGGSTGGESALLALHGSILGFGTDIGGSVRIPQNMMGLYSLKPTSSRMPYYGVPVSTEGQEHVPSSVGPMARCMDSLYYISRLVAESKPWTLDPRCSPVPWDDAAFRDIQSRPLTIGLIIDDGAVKVHPPIERALKELAAKLESYGHEIVAWDTADHKECIEIMDLYYTADGGEDIRRDVAVAGEPFIPHVEALVNKGKAISVYEYWQLNRRRTTAQKRYMDKWNAARSPSGKPIDVLLTPTMPHTAVPHKGCRWVGYTKIWNVLDYSAVTFPVDKVRPDKDALPETPYQPRNQLDAWNWGLYDVNSMAGHPVNVQVVARKLEEEKALGAATLIEKIWRS</sequence>
<dbReference type="InterPro" id="IPR036928">
    <property type="entry name" value="AS_sf"/>
</dbReference>
<evidence type="ECO:0000259" key="5">
    <source>
        <dbReference type="Pfam" id="PF01425"/>
    </source>
</evidence>
<name>A0A443HLY5_BYSSP</name>
<organism evidence="6 7">
    <name type="scientific">Byssochlamys spectabilis</name>
    <name type="common">Paecilomyces variotii</name>
    <dbReference type="NCBI Taxonomy" id="264951"/>
    <lineage>
        <taxon>Eukaryota</taxon>
        <taxon>Fungi</taxon>
        <taxon>Dikarya</taxon>
        <taxon>Ascomycota</taxon>
        <taxon>Pezizomycotina</taxon>
        <taxon>Eurotiomycetes</taxon>
        <taxon>Eurotiomycetidae</taxon>
        <taxon>Eurotiales</taxon>
        <taxon>Thermoascaceae</taxon>
        <taxon>Paecilomyces</taxon>
    </lineage>
</organism>
<evidence type="ECO:0000256" key="4">
    <source>
        <dbReference type="PIRSR" id="PIRSR001221-2"/>
    </source>
</evidence>